<dbReference type="Proteomes" id="UP000256964">
    <property type="component" value="Unassembled WGS sequence"/>
</dbReference>
<evidence type="ECO:0000256" key="8">
    <source>
        <dbReference type="PIRSR" id="PIRSR006431-1"/>
    </source>
</evidence>
<dbReference type="SUPFAM" id="SSF53474">
    <property type="entry name" value="alpha/beta-Hydrolases"/>
    <property type="match status" value="1"/>
</dbReference>
<dbReference type="NCBIfam" id="TIGR01249">
    <property type="entry name" value="pro_imino_pep_1"/>
    <property type="match status" value="1"/>
</dbReference>
<dbReference type="InterPro" id="IPR029058">
    <property type="entry name" value="AB_hydrolase_fold"/>
</dbReference>
<dbReference type="EC" id="3.4.11.5" evidence="9"/>
<dbReference type="GO" id="GO:0006508">
    <property type="term" value="P:proteolysis"/>
    <property type="evidence" value="ECO:0007669"/>
    <property type="project" value="UniProtKB-KW"/>
</dbReference>
<evidence type="ECO:0000259" key="10">
    <source>
        <dbReference type="Pfam" id="PF00561"/>
    </source>
</evidence>
<reference evidence="11 12" key="1">
    <citation type="journal article" date="2018" name="Biotechnol. Biofuels">
        <title>Integrative visual omics of the white-rot fungus Polyporus brumalis exposes the biotechnological potential of its oxidative enzymes for delignifying raw plant biomass.</title>
        <authorList>
            <person name="Miyauchi S."/>
            <person name="Rancon A."/>
            <person name="Drula E."/>
            <person name="Hage H."/>
            <person name="Chaduli D."/>
            <person name="Favel A."/>
            <person name="Grisel S."/>
            <person name="Henrissat B."/>
            <person name="Herpoel-Gimbert I."/>
            <person name="Ruiz-Duenas F.J."/>
            <person name="Chevret D."/>
            <person name="Hainaut M."/>
            <person name="Lin J."/>
            <person name="Wang M."/>
            <person name="Pangilinan J."/>
            <person name="Lipzen A."/>
            <person name="Lesage-Meessen L."/>
            <person name="Navarro D."/>
            <person name="Riley R."/>
            <person name="Grigoriev I.V."/>
            <person name="Zhou S."/>
            <person name="Raouche S."/>
            <person name="Rosso M.N."/>
        </authorList>
    </citation>
    <scope>NUCLEOTIDE SEQUENCE [LARGE SCALE GENOMIC DNA]</scope>
    <source>
        <strain evidence="11 12">BRFM 1820</strain>
    </source>
</reference>
<evidence type="ECO:0000256" key="5">
    <source>
        <dbReference type="ARBA" id="ARBA00022490"/>
    </source>
</evidence>
<feature type="active site" evidence="8">
    <location>
        <position position="321"/>
    </location>
</feature>
<dbReference type="AlphaFoldDB" id="A0A371DY57"/>
<comment type="similarity">
    <text evidence="3 9">Belongs to the peptidase S33 family.</text>
</comment>
<evidence type="ECO:0000256" key="7">
    <source>
        <dbReference type="ARBA" id="ARBA00022801"/>
    </source>
</evidence>
<keyword evidence="7 9" id="KW-0378">Hydrolase</keyword>
<feature type="domain" description="AB hydrolase-1" evidence="10">
    <location>
        <begin position="89"/>
        <end position="350"/>
    </location>
</feature>
<dbReference type="STRING" id="139420.A0A371DY57"/>
<evidence type="ECO:0000256" key="4">
    <source>
        <dbReference type="ARBA" id="ARBA00022438"/>
    </source>
</evidence>
<keyword evidence="4 9" id="KW-0031">Aminopeptidase</keyword>
<evidence type="ECO:0000256" key="1">
    <source>
        <dbReference type="ARBA" id="ARBA00001585"/>
    </source>
</evidence>
<evidence type="ECO:0000256" key="6">
    <source>
        <dbReference type="ARBA" id="ARBA00022670"/>
    </source>
</evidence>
<gene>
    <name evidence="11" type="ORF">OH76DRAFT_1395314</name>
</gene>
<dbReference type="Pfam" id="PF00561">
    <property type="entry name" value="Abhydrolase_1"/>
    <property type="match status" value="1"/>
</dbReference>
<accession>A0A371DY57</accession>
<dbReference type="GO" id="GO:0005737">
    <property type="term" value="C:cytoplasm"/>
    <property type="evidence" value="ECO:0007669"/>
    <property type="project" value="UniProtKB-SubCell"/>
</dbReference>
<feature type="active site" description="Proton donor" evidence="8">
    <location>
        <position position="349"/>
    </location>
</feature>
<dbReference type="InterPro" id="IPR005944">
    <property type="entry name" value="Pro_iminopeptidase"/>
</dbReference>
<keyword evidence="5" id="KW-0963">Cytoplasm</keyword>
<comment type="catalytic activity">
    <reaction evidence="1 9">
        <text>Release of N-terminal proline from a peptide.</text>
        <dbReference type="EC" id="3.4.11.5"/>
    </reaction>
</comment>
<dbReference type="PANTHER" id="PTHR43722:SF1">
    <property type="entry name" value="PROLINE IMINOPEPTIDASE"/>
    <property type="match status" value="1"/>
</dbReference>
<evidence type="ECO:0000256" key="3">
    <source>
        <dbReference type="ARBA" id="ARBA00010088"/>
    </source>
</evidence>
<evidence type="ECO:0000256" key="2">
    <source>
        <dbReference type="ARBA" id="ARBA00004496"/>
    </source>
</evidence>
<dbReference type="InterPro" id="IPR000073">
    <property type="entry name" value="AB_hydrolase_1"/>
</dbReference>
<keyword evidence="12" id="KW-1185">Reference proteome</keyword>
<evidence type="ECO:0000256" key="9">
    <source>
        <dbReference type="RuleBase" id="RU003421"/>
    </source>
</evidence>
<dbReference type="InterPro" id="IPR002410">
    <property type="entry name" value="Peptidase_S33"/>
</dbReference>
<dbReference type="EMBL" id="KZ857379">
    <property type="protein sequence ID" value="RDX57497.1"/>
    <property type="molecule type" value="Genomic_DNA"/>
</dbReference>
<organism evidence="11 12">
    <name type="scientific">Lentinus brumalis</name>
    <dbReference type="NCBI Taxonomy" id="2498619"/>
    <lineage>
        <taxon>Eukaryota</taxon>
        <taxon>Fungi</taxon>
        <taxon>Dikarya</taxon>
        <taxon>Basidiomycota</taxon>
        <taxon>Agaricomycotina</taxon>
        <taxon>Agaricomycetes</taxon>
        <taxon>Polyporales</taxon>
        <taxon>Polyporaceae</taxon>
        <taxon>Lentinus</taxon>
    </lineage>
</organism>
<protein>
    <recommendedName>
        <fullName evidence="9">Proline iminopeptidase</fullName>
        <ecNumber evidence="9">3.4.11.5</ecNumber>
    </recommendedName>
</protein>
<feature type="active site" description="Nucleophile" evidence="8">
    <location>
        <position position="164"/>
    </location>
</feature>
<dbReference type="PRINTS" id="PR00793">
    <property type="entry name" value="PROAMNOPTASE"/>
</dbReference>
<keyword evidence="6 9" id="KW-0645">Protease</keyword>
<proteinExistence type="inferred from homology"/>
<dbReference type="OrthoDB" id="10249433at2759"/>
<dbReference type="PANTHER" id="PTHR43722">
    <property type="entry name" value="PROLINE IMINOPEPTIDASE"/>
    <property type="match status" value="1"/>
</dbReference>
<dbReference type="GO" id="GO:0004177">
    <property type="term" value="F:aminopeptidase activity"/>
    <property type="evidence" value="ECO:0007669"/>
    <property type="project" value="UniProtKB-KW"/>
</dbReference>
<dbReference type="PIRSF" id="PIRSF006431">
    <property type="entry name" value="Pept_S33"/>
    <property type="match status" value="1"/>
</dbReference>
<evidence type="ECO:0000313" key="11">
    <source>
        <dbReference type="EMBL" id="RDX57497.1"/>
    </source>
</evidence>
<dbReference type="Gene3D" id="3.40.50.1820">
    <property type="entry name" value="alpha/beta hydrolase"/>
    <property type="match status" value="1"/>
</dbReference>
<sequence>MLLALNCARAAHRLGYPVRPSTGWNIDHQAPSTIKRTRQVNQNHRFHSTTRPAGTVYMYPPIEPYETGKLKVSDLHTLYYELSGKKDGNPIVFLHGGPGGGTDPLDRSFFDPSKYKIVLFDQRGSGNSTPTASLEENTTWDLVKDIEKLREHLGIDKWHVFGGSWGSTLSLAYAQSHPDRVKTLVLRGIFTLRKSELRFFYQDGASHIFPEAWEEFIAPIPEAERGDIVLAYHPQLNSEDDETRLRAARAWTKWEMWTSKLHVDPKQVAEADDSEWSNAFARIENHYFVNNGFMRDGQLLEKQEIDKIRHIPCVVVQGRYDVVCPATTAYALKKVWPEITLHIVPDAGHSSREPGTSKLLVKATDEFAHI</sequence>
<name>A0A371DY57_9APHY</name>
<dbReference type="PRINTS" id="PR00111">
    <property type="entry name" value="ABHYDROLASE"/>
</dbReference>
<evidence type="ECO:0000313" key="12">
    <source>
        <dbReference type="Proteomes" id="UP000256964"/>
    </source>
</evidence>
<comment type="subcellular location">
    <subcellularLocation>
        <location evidence="2">Cytoplasm</location>
    </subcellularLocation>
</comment>